<name>A0A6A6QKP0_9PEZI</name>
<sequence>MSSLGRGSVTKPSLFLLLEILGQLSTLGYNDESVRTTFHLSGFIVSFLGSHVSRDIDWSSAFKPVGRNDAYFGNTCGFGLSVGASEQLLSVVIGISLLV</sequence>
<reference evidence="2" key="1">
    <citation type="journal article" date="2020" name="Stud. Mycol.">
        <title>101 Dothideomycetes genomes: a test case for predicting lifestyles and emergence of pathogens.</title>
        <authorList>
            <person name="Haridas S."/>
            <person name="Albert R."/>
            <person name="Binder M."/>
            <person name="Bloem J."/>
            <person name="Labutti K."/>
            <person name="Salamov A."/>
            <person name="Andreopoulos B."/>
            <person name="Baker S."/>
            <person name="Barry K."/>
            <person name="Bills G."/>
            <person name="Bluhm B."/>
            <person name="Cannon C."/>
            <person name="Castanera R."/>
            <person name="Culley D."/>
            <person name="Daum C."/>
            <person name="Ezra D."/>
            <person name="Gonzalez J."/>
            <person name="Henrissat B."/>
            <person name="Kuo A."/>
            <person name="Liang C."/>
            <person name="Lipzen A."/>
            <person name="Lutzoni F."/>
            <person name="Magnuson J."/>
            <person name="Mondo S."/>
            <person name="Nolan M."/>
            <person name="Ohm R."/>
            <person name="Pangilinan J."/>
            <person name="Park H.-J."/>
            <person name="Ramirez L."/>
            <person name="Alfaro M."/>
            <person name="Sun H."/>
            <person name="Tritt A."/>
            <person name="Yoshinaga Y."/>
            <person name="Zwiers L.-H."/>
            <person name="Turgeon B."/>
            <person name="Goodwin S."/>
            <person name="Spatafora J."/>
            <person name="Crous P."/>
            <person name="Grigoriev I."/>
        </authorList>
    </citation>
    <scope>NUCLEOTIDE SEQUENCE</scope>
    <source>
        <strain evidence="2">CBS 269.34</strain>
    </source>
</reference>
<evidence type="ECO:0008006" key="4">
    <source>
        <dbReference type="Google" id="ProtNLM"/>
    </source>
</evidence>
<proteinExistence type="predicted"/>
<organism evidence="2 3">
    <name type="scientific">Lophium mytilinum</name>
    <dbReference type="NCBI Taxonomy" id="390894"/>
    <lineage>
        <taxon>Eukaryota</taxon>
        <taxon>Fungi</taxon>
        <taxon>Dikarya</taxon>
        <taxon>Ascomycota</taxon>
        <taxon>Pezizomycotina</taxon>
        <taxon>Dothideomycetes</taxon>
        <taxon>Pleosporomycetidae</taxon>
        <taxon>Mytilinidiales</taxon>
        <taxon>Mytilinidiaceae</taxon>
        <taxon>Lophium</taxon>
    </lineage>
</organism>
<evidence type="ECO:0000256" key="1">
    <source>
        <dbReference type="SAM" id="SignalP"/>
    </source>
</evidence>
<keyword evidence="1" id="KW-0732">Signal</keyword>
<feature type="chain" id="PRO_5025542149" description="Peptidase S54 rhomboid domain-containing protein" evidence="1">
    <location>
        <begin position="29"/>
        <end position="99"/>
    </location>
</feature>
<gene>
    <name evidence="2" type="ORF">BU16DRAFT_99500</name>
</gene>
<feature type="signal peptide" evidence="1">
    <location>
        <begin position="1"/>
        <end position="28"/>
    </location>
</feature>
<evidence type="ECO:0000313" key="3">
    <source>
        <dbReference type="Proteomes" id="UP000799750"/>
    </source>
</evidence>
<accession>A0A6A6QKP0</accession>
<dbReference type="EMBL" id="MU004194">
    <property type="protein sequence ID" value="KAF2491967.1"/>
    <property type="molecule type" value="Genomic_DNA"/>
</dbReference>
<evidence type="ECO:0000313" key="2">
    <source>
        <dbReference type="EMBL" id="KAF2491967.1"/>
    </source>
</evidence>
<keyword evidence="3" id="KW-1185">Reference proteome</keyword>
<protein>
    <recommendedName>
        <fullName evidence="4">Peptidase S54 rhomboid domain-containing protein</fullName>
    </recommendedName>
</protein>
<dbReference type="AlphaFoldDB" id="A0A6A6QKP0"/>
<dbReference type="Proteomes" id="UP000799750">
    <property type="component" value="Unassembled WGS sequence"/>
</dbReference>